<dbReference type="InterPro" id="IPR002731">
    <property type="entry name" value="ATPase_BadF"/>
</dbReference>
<dbReference type="RefSeq" id="WP_142808311.1">
    <property type="nucleotide sequence ID" value="NZ_CP036282.1"/>
</dbReference>
<dbReference type="PANTHER" id="PTHR43190">
    <property type="entry name" value="N-ACETYL-D-GLUCOSAMINE KINASE"/>
    <property type="match status" value="1"/>
</dbReference>
<dbReference type="CDD" id="cd24082">
    <property type="entry name" value="ASKHA_NBD_GspK-like"/>
    <property type="match status" value="1"/>
</dbReference>
<dbReference type="SUPFAM" id="SSF53067">
    <property type="entry name" value="Actin-like ATPase domain"/>
    <property type="match status" value="2"/>
</dbReference>
<name>A0A515EJT6_9BURK</name>
<evidence type="ECO:0000313" key="2">
    <source>
        <dbReference type="EMBL" id="QDL52859.1"/>
    </source>
</evidence>
<gene>
    <name evidence="2" type="ORF">EXZ61_00975</name>
</gene>
<proteinExistence type="predicted"/>
<dbReference type="InterPro" id="IPR052519">
    <property type="entry name" value="Euk-type_GlcNAc_Kinase"/>
</dbReference>
<dbReference type="Pfam" id="PF01869">
    <property type="entry name" value="BcrAD_BadFG"/>
    <property type="match status" value="1"/>
</dbReference>
<feature type="domain" description="ATPase BadF/BadG/BcrA/BcrD type" evidence="1">
    <location>
        <begin position="18"/>
        <end position="253"/>
    </location>
</feature>
<evidence type="ECO:0000259" key="1">
    <source>
        <dbReference type="Pfam" id="PF01869"/>
    </source>
</evidence>
<dbReference type="EMBL" id="CP036282">
    <property type="protein sequence ID" value="QDL52859.1"/>
    <property type="molecule type" value="Genomic_DNA"/>
</dbReference>
<dbReference type="KEGG" id="rhg:EXZ61_00975"/>
<organism evidence="2 3">
    <name type="scientific">Rhodoferax aquaticus</name>
    <dbReference type="NCBI Taxonomy" id="2527691"/>
    <lineage>
        <taxon>Bacteria</taxon>
        <taxon>Pseudomonadati</taxon>
        <taxon>Pseudomonadota</taxon>
        <taxon>Betaproteobacteria</taxon>
        <taxon>Burkholderiales</taxon>
        <taxon>Comamonadaceae</taxon>
        <taxon>Rhodoferax</taxon>
    </lineage>
</organism>
<dbReference type="Gene3D" id="3.30.420.40">
    <property type="match status" value="2"/>
</dbReference>
<dbReference type="AlphaFoldDB" id="A0A515EJT6"/>
<dbReference type="Proteomes" id="UP000317365">
    <property type="component" value="Chromosome"/>
</dbReference>
<dbReference type="PANTHER" id="PTHR43190:SF3">
    <property type="entry name" value="N-ACETYL-D-GLUCOSAMINE KINASE"/>
    <property type="match status" value="1"/>
</dbReference>
<reference evidence="3" key="2">
    <citation type="journal article" date="2020" name="Int. J. Syst. Evol. Microbiol.">
        <title>Genomic insights into a novel species Rhodoferax aquaticus sp. nov., isolated from freshwater.</title>
        <authorList>
            <person name="Li T."/>
            <person name="Zhuo Y."/>
            <person name="Jin C.Z."/>
            <person name="Wu X."/>
            <person name="Ko S.R."/>
            <person name="Jin F.J."/>
            <person name="Ahn C.Y."/>
            <person name="Oh H.M."/>
            <person name="Lee H.G."/>
            <person name="Jin L."/>
        </authorList>
    </citation>
    <scope>NUCLEOTIDE SEQUENCE [LARGE SCALE GENOMIC DNA]</scope>
    <source>
        <strain evidence="3">Gr-4</strain>
    </source>
</reference>
<reference evidence="3" key="1">
    <citation type="submission" date="2019-02" db="EMBL/GenBank/DDBJ databases">
        <title>Complete genome sequence of Rhodoferax sp. Gr-4.</title>
        <authorList>
            <person name="Jin L."/>
        </authorList>
    </citation>
    <scope>NUCLEOTIDE SEQUENCE [LARGE SCALE GENOMIC DNA]</scope>
    <source>
        <strain evidence="3">Gr-4</strain>
    </source>
</reference>
<dbReference type="InterPro" id="IPR043129">
    <property type="entry name" value="ATPase_NBD"/>
</dbReference>
<accession>A0A515EJT6</accession>
<protein>
    <submittedName>
        <fullName evidence="2">ATPase</fullName>
    </submittedName>
</protein>
<sequence>MSFEPATSALPDHVLYRVGVDGGGSSTRARLVTRDGLVLGEGRSGASALGQGIDQAWRHVVQAWQMAIEASDLQGRAPPDMQNCALGAGLSGVNNPVWNQQFIDANPGFAHLFVAWDAFTAVLGAHQGRPGTVVISGTGSTAQALYPDGSRGEAGGWGFPSGDEGSGAALGLRAMGLTQQAADKRRVASPLTRAVLQAVGGTPARLMDWCGKAGQAEYATLAPLVFECEATDPMAAQLLQEAVDAVAQMAQALDPDGSLPVALWGSIGQRLAPRLRNRLGARLVTPVGDAMDGALLLCTFAQGQG</sequence>
<evidence type="ECO:0000313" key="3">
    <source>
        <dbReference type="Proteomes" id="UP000317365"/>
    </source>
</evidence>
<keyword evidence="3" id="KW-1185">Reference proteome</keyword>